<dbReference type="OrthoDB" id="6970723at2"/>
<reference evidence="1" key="1">
    <citation type="journal article" date="2020" name="mSystems">
        <title>Genome- and Community-Level Interaction Insights into Carbon Utilization and Element Cycling Functions of Hydrothermarchaeota in Hydrothermal Sediment.</title>
        <authorList>
            <person name="Zhou Z."/>
            <person name="Liu Y."/>
            <person name="Xu W."/>
            <person name="Pan J."/>
            <person name="Luo Z.H."/>
            <person name="Li M."/>
        </authorList>
    </citation>
    <scope>NUCLEOTIDE SEQUENCE [LARGE SCALE GENOMIC DNA]</scope>
    <source>
        <strain evidence="1">SpSt-200</strain>
    </source>
</reference>
<sequence>MSYEFRLVFADSLSARNVLELVKSSTAYIGATGECVYLKELSVKSEAAYDARLTLEESNSLWLEVGFRSPSLYELLRTAVGNKQHRCLEDGDQDNEVPLYKAFRLKHPPTVEKG</sequence>
<comment type="caution">
    <text evidence="1">The sequence shown here is derived from an EMBL/GenBank/DDBJ whole genome shotgun (WGS) entry which is preliminary data.</text>
</comment>
<evidence type="ECO:0000313" key="1">
    <source>
        <dbReference type="EMBL" id="HEF25304.1"/>
    </source>
</evidence>
<name>A0A7C1WTM6_9PSED</name>
<dbReference type="AlphaFoldDB" id="A0A7C1WTM6"/>
<proteinExistence type="predicted"/>
<organism evidence="1">
    <name type="scientific">Pseudomonas graminis</name>
    <dbReference type="NCBI Taxonomy" id="158627"/>
    <lineage>
        <taxon>Bacteria</taxon>
        <taxon>Pseudomonadati</taxon>
        <taxon>Pseudomonadota</taxon>
        <taxon>Gammaproteobacteria</taxon>
        <taxon>Pseudomonadales</taxon>
        <taxon>Pseudomonadaceae</taxon>
        <taxon>Pseudomonas</taxon>
    </lineage>
</organism>
<dbReference type="EMBL" id="DSIN01000016">
    <property type="protein sequence ID" value="HEF25304.1"/>
    <property type="molecule type" value="Genomic_DNA"/>
</dbReference>
<accession>A0A7C1WTM6</accession>
<gene>
    <name evidence="1" type="ORF">ENP23_05970</name>
</gene>
<protein>
    <submittedName>
        <fullName evidence="1">Uncharacterized protein</fullName>
    </submittedName>
</protein>